<evidence type="ECO:0000313" key="2">
    <source>
        <dbReference type="Proteomes" id="UP000799437"/>
    </source>
</evidence>
<accession>A0A6A6WKA2</accession>
<reference evidence="1" key="1">
    <citation type="journal article" date="2020" name="Stud. Mycol.">
        <title>101 Dothideomycetes genomes: a test case for predicting lifestyles and emergence of pathogens.</title>
        <authorList>
            <person name="Haridas S."/>
            <person name="Albert R."/>
            <person name="Binder M."/>
            <person name="Bloem J."/>
            <person name="Labutti K."/>
            <person name="Salamov A."/>
            <person name="Andreopoulos B."/>
            <person name="Baker S."/>
            <person name="Barry K."/>
            <person name="Bills G."/>
            <person name="Bluhm B."/>
            <person name="Cannon C."/>
            <person name="Castanera R."/>
            <person name="Culley D."/>
            <person name="Daum C."/>
            <person name="Ezra D."/>
            <person name="Gonzalez J."/>
            <person name="Henrissat B."/>
            <person name="Kuo A."/>
            <person name="Liang C."/>
            <person name="Lipzen A."/>
            <person name="Lutzoni F."/>
            <person name="Magnuson J."/>
            <person name="Mondo S."/>
            <person name="Nolan M."/>
            <person name="Ohm R."/>
            <person name="Pangilinan J."/>
            <person name="Park H.-J."/>
            <person name="Ramirez L."/>
            <person name="Alfaro M."/>
            <person name="Sun H."/>
            <person name="Tritt A."/>
            <person name="Yoshinaga Y."/>
            <person name="Zwiers L.-H."/>
            <person name="Turgeon B."/>
            <person name="Goodwin S."/>
            <person name="Spatafora J."/>
            <person name="Crous P."/>
            <person name="Grigoriev I."/>
        </authorList>
    </citation>
    <scope>NUCLEOTIDE SEQUENCE</scope>
    <source>
        <strain evidence="1">CBS 121739</strain>
    </source>
</reference>
<gene>
    <name evidence="1" type="ORF">EJ05DRAFT_471581</name>
</gene>
<organism evidence="1 2">
    <name type="scientific">Pseudovirgaria hyperparasitica</name>
    <dbReference type="NCBI Taxonomy" id="470096"/>
    <lineage>
        <taxon>Eukaryota</taxon>
        <taxon>Fungi</taxon>
        <taxon>Dikarya</taxon>
        <taxon>Ascomycota</taxon>
        <taxon>Pezizomycotina</taxon>
        <taxon>Dothideomycetes</taxon>
        <taxon>Dothideomycetes incertae sedis</taxon>
        <taxon>Acrospermales</taxon>
        <taxon>Acrospermaceae</taxon>
        <taxon>Pseudovirgaria</taxon>
    </lineage>
</organism>
<dbReference type="Proteomes" id="UP000799437">
    <property type="component" value="Unassembled WGS sequence"/>
</dbReference>
<sequence length="68" mass="7618">MSHSRTLRFVARLSESLGSVIQGRQLRTFSLAQPKYQTSYHEGAYGHNADYDTCDCAAGYTARGIWCL</sequence>
<proteinExistence type="predicted"/>
<dbReference type="GeneID" id="54484048"/>
<dbReference type="EMBL" id="ML996565">
    <property type="protein sequence ID" value="KAF2762595.1"/>
    <property type="molecule type" value="Genomic_DNA"/>
</dbReference>
<evidence type="ECO:0000313" key="1">
    <source>
        <dbReference type="EMBL" id="KAF2762595.1"/>
    </source>
</evidence>
<name>A0A6A6WKA2_9PEZI</name>
<keyword evidence="2" id="KW-1185">Reference proteome</keyword>
<dbReference type="RefSeq" id="XP_033605046.1">
    <property type="nucleotide sequence ID" value="XM_033742994.1"/>
</dbReference>
<dbReference type="AlphaFoldDB" id="A0A6A6WKA2"/>
<protein>
    <submittedName>
        <fullName evidence="1">Uncharacterized protein</fullName>
    </submittedName>
</protein>